<sequence>MLRCGCRSIARGVSNWRPLIARQISGPVLAKPTKRTHARGDALPRREQKPDGLVATKPQGTPKLPARNDRNDVKAWASLLEACLPPQLRLPEYHSLNAGIQDGAEKGRILYVARRRPASGGGADLLYDLGIQQGRWQAVVWLVKSLVDALGPKSPLQDETSPVPTIWNGQISLDELTKESIELETALSEPERLSPHALDTLDAGFGHTTEVTATELRGELRRNVLGVIWRSLGAMIIACADGPVKPEVLEIIAYLHHSGIMPTSIYSRKPRLDETAIQQPPTLHMLSSRILTSLSDAAWRAHEKIVLDQAKANGNKSLPLRPEIPGSAYRIHVSGLSAEIWLELILWSCLHGEWVQEGLAILETVYRQPQPQWKAISWRSLLPDANDSLRNWDKLEYIFNTQAPHNMDQDPVVHDVKRTISSEVVNAYVDALVSELDAAKDSRVVLTVSATQQLNAARAFLDRSGLKLGGGSWDAVVLRLFESRADDILGIHAFQQILGLSPGFGVEVNSKNTQRLPPYVRDGSAAAIGIGHQVLRTKIKAGDLAGAFHVIFMLQRYTDENKKRSLQDFFRFEGEGKQQRRIKGSPLFTGNYSIIDYPAFGLQIPSTALGQLLELATAANSLEYGRWLLYNDEVDGPLIPEHMYKDPAVAPALIRFATAAHDNALLVKVVQAKASQNKETGSGPTLSHKVLQSFFDVQVGMRRWPAAQRILETLSENMQESWSTINLAHVARTIFELQYQSDTREDDPRKEDLVAARQLFHSMFMPEREEKRIRGSRDGERIKTLCTILATVDEEWADFTTTIASLPDHFVFKSDVKAFNIVLQSIANTRGATAAHQLVSTFWPASVRSAHRRHNSSRSARKRSNPLDHPHRQRTVLRIPAAKEKLVAMYGGLRPNSATLRIVLHSALIEVGRAADDAGSTDVEWTSSYPLGDSKDTITTQLSDILVWAHRALLELGSDNQDLLHELESTLSNHQLEHLRTHVPALFESVDPEADDNATASAV</sequence>
<dbReference type="Proteomes" id="UP001274830">
    <property type="component" value="Unassembled WGS sequence"/>
</dbReference>
<feature type="compositionally biased region" description="Basic residues" evidence="1">
    <location>
        <begin position="849"/>
        <end position="864"/>
    </location>
</feature>
<dbReference type="EMBL" id="JAUTXT010000028">
    <property type="protein sequence ID" value="KAK3673007.1"/>
    <property type="molecule type" value="Genomic_DNA"/>
</dbReference>
<feature type="compositionally biased region" description="Basic and acidic residues" evidence="1">
    <location>
        <begin position="38"/>
        <end position="50"/>
    </location>
</feature>
<proteinExistence type="predicted"/>
<gene>
    <name evidence="2" type="ORF">LTR78_007118</name>
</gene>
<keyword evidence="3" id="KW-1185">Reference proteome</keyword>
<feature type="region of interest" description="Disordered" evidence="1">
    <location>
        <begin position="31"/>
        <end position="68"/>
    </location>
</feature>
<reference evidence="2" key="1">
    <citation type="submission" date="2023-07" db="EMBL/GenBank/DDBJ databases">
        <title>Black Yeasts Isolated from many extreme environments.</title>
        <authorList>
            <person name="Coleine C."/>
            <person name="Stajich J.E."/>
            <person name="Selbmann L."/>
        </authorList>
    </citation>
    <scope>NUCLEOTIDE SEQUENCE</scope>
    <source>
        <strain evidence="2">CCFEE 5485</strain>
    </source>
</reference>
<evidence type="ECO:0000313" key="3">
    <source>
        <dbReference type="Proteomes" id="UP001274830"/>
    </source>
</evidence>
<evidence type="ECO:0000313" key="2">
    <source>
        <dbReference type="EMBL" id="KAK3673007.1"/>
    </source>
</evidence>
<dbReference type="AlphaFoldDB" id="A0AAE1BYX3"/>
<evidence type="ECO:0000256" key="1">
    <source>
        <dbReference type="SAM" id="MobiDB-lite"/>
    </source>
</evidence>
<accession>A0AAE1BYX3</accession>
<feature type="region of interest" description="Disordered" evidence="1">
    <location>
        <begin position="849"/>
        <end position="873"/>
    </location>
</feature>
<comment type="caution">
    <text evidence="2">The sequence shown here is derived from an EMBL/GenBank/DDBJ whole genome shotgun (WGS) entry which is preliminary data.</text>
</comment>
<organism evidence="2 3">
    <name type="scientific">Recurvomyces mirabilis</name>
    <dbReference type="NCBI Taxonomy" id="574656"/>
    <lineage>
        <taxon>Eukaryota</taxon>
        <taxon>Fungi</taxon>
        <taxon>Dikarya</taxon>
        <taxon>Ascomycota</taxon>
        <taxon>Pezizomycotina</taxon>
        <taxon>Dothideomycetes</taxon>
        <taxon>Dothideomycetidae</taxon>
        <taxon>Mycosphaerellales</taxon>
        <taxon>Teratosphaeriaceae</taxon>
        <taxon>Recurvomyces</taxon>
    </lineage>
</organism>
<name>A0AAE1BYX3_9PEZI</name>
<protein>
    <submittedName>
        <fullName evidence="2">Uncharacterized protein</fullName>
    </submittedName>
</protein>